<dbReference type="Gene3D" id="3.30.530.20">
    <property type="match status" value="1"/>
</dbReference>
<sequence length="310" mass="35402">MEEVAEVFSRVEELYDEDKIFQAGRLLEGVISNGGESALERVRQHPRMSKIRQSCKDATDMMATMKKLDDWVICYNGKQTKVWYKAETGTKYKSLRSEAVLRADMISLLSIIYETDLHPDLFPFISESELLLQPARAKKIIRLSIQAPWPLKARETALFGYAVDGLDEDNCYFVYFREVVPEQDDCTPPAVPKDRVKMTVRRAAICFEPVSPTRTKVTTIANMDPAISFLTPAMLNWLSRAIFRLALRVFESKAQSIDRLPHASRLESGAIYVHLRERLHAFDQATWASHSRLCDEMDAARSNRSSVSIM</sequence>
<protein>
    <recommendedName>
        <fullName evidence="3">START domain-containing protein</fullName>
    </recommendedName>
</protein>
<gene>
    <name evidence="1" type="ORF">NDN08_005990</name>
</gene>
<keyword evidence="2" id="KW-1185">Reference proteome</keyword>
<dbReference type="InterPro" id="IPR023393">
    <property type="entry name" value="START-like_dom_sf"/>
</dbReference>
<name>A0AAV8UJE4_9RHOD</name>
<dbReference type="SUPFAM" id="SSF55961">
    <property type="entry name" value="Bet v1-like"/>
    <property type="match status" value="1"/>
</dbReference>
<evidence type="ECO:0008006" key="3">
    <source>
        <dbReference type="Google" id="ProtNLM"/>
    </source>
</evidence>
<dbReference type="PANTHER" id="PTHR34560:SF1">
    <property type="entry name" value="START DOMAIN-CONTAINING PROTEIN"/>
    <property type="match status" value="1"/>
</dbReference>
<proteinExistence type="predicted"/>
<dbReference type="EMBL" id="JAMWBK010000008">
    <property type="protein sequence ID" value="KAJ8902670.1"/>
    <property type="molecule type" value="Genomic_DNA"/>
</dbReference>
<comment type="caution">
    <text evidence="1">The sequence shown here is derived from an EMBL/GenBank/DDBJ whole genome shotgun (WGS) entry which is preliminary data.</text>
</comment>
<reference evidence="1 2" key="1">
    <citation type="journal article" date="2023" name="Nat. Commun.">
        <title>Origin of minicircular mitochondrial genomes in red algae.</title>
        <authorList>
            <person name="Lee Y."/>
            <person name="Cho C.H."/>
            <person name="Lee Y.M."/>
            <person name="Park S.I."/>
            <person name="Yang J.H."/>
            <person name="West J.A."/>
            <person name="Bhattacharya D."/>
            <person name="Yoon H.S."/>
        </authorList>
    </citation>
    <scope>NUCLEOTIDE SEQUENCE [LARGE SCALE GENOMIC DNA]</scope>
    <source>
        <strain evidence="1 2">CCMP1338</strain>
        <tissue evidence="1">Whole cell</tissue>
    </source>
</reference>
<dbReference type="Proteomes" id="UP001157974">
    <property type="component" value="Unassembled WGS sequence"/>
</dbReference>
<dbReference type="PANTHER" id="PTHR34560">
    <property type="entry name" value="POLYKETIDE CYCLASE/DEHYDRASE/LIPID TRANSPORT SUPERFAMILY PROTEIN"/>
    <property type="match status" value="1"/>
</dbReference>
<organism evidence="1 2">
    <name type="scientific">Rhodosorus marinus</name>
    <dbReference type="NCBI Taxonomy" id="101924"/>
    <lineage>
        <taxon>Eukaryota</taxon>
        <taxon>Rhodophyta</taxon>
        <taxon>Stylonematophyceae</taxon>
        <taxon>Stylonematales</taxon>
        <taxon>Stylonemataceae</taxon>
        <taxon>Rhodosorus</taxon>
    </lineage>
</organism>
<accession>A0AAV8UJE4</accession>
<evidence type="ECO:0000313" key="1">
    <source>
        <dbReference type="EMBL" id="KAJ8902670.1"/>
    </source>
</evidence>
<evidence type="ECO:0000313" key="2">
    <source>
        <dbReference type="Proteomes" id="UP001157974"/>
    </source>
</evidence>
<dbReference type="AlphaFoldDB" id="A0AAV8UJE4"/>